<dbReference type="Proteomes" id="UP000008281">
    <property type="component" value="Unassembled WGS sequence"/>
</dbReference>
<dbReference type="GO" id="GO:0005886">
    <property type="term" value="C:plasma membrane"/>
    <property type="evidence" value="ECO:0007669"/>
    <property type="project" value="TreeGrafter"/>
</dbReference>
<dbReference type="RefSeq" id="XP_003117161.1">
    <property type="nucleotide sequence ID" value="XM_003117113.1"/>
</dbReference>
<sequence>MKSIFSCFDRVSQWIEQQTHDCFYWLGLKIADYPKWTLFITTIWAVVMCAGVVRFKEVNNVRDHFSATNSPSRYEYRVAREFFQELGSPFHVVVAMQATDGGSLLRPK</sequence>
<dbReference type="GeneID" id="9821555"/>
<dbReference type="HOGENOM" id="CLU_2199399_0_0_1"/>
<evidence type="ECO:0000313" key="4">
    <source>
        <dbReference type="Proteomes" id="UP000008281"/>
    </source>
</evidence>
<dbReference type="CTD" id="9821555"/>
<dbReference type="EMBL" id="DS268408">
    <property type="protein sequence ID" value="EFO86027.1"/>
    <property type="molecule type" value="Genomic_DNA"/>
</dbReference>
<evidence type="ECO:0000313" key="5">
    <source>
        <dbReference type="Proteomes" id="UP000483820"/>
    </source>
</evidence>
<dbReference type="OrthoDB" id="5774389at2759"/>
<proteinExistence type="predicted"/>
<evidence type="ECO:0000313" key="3">
    <source>
        <dbReference type="EMBL" id="KAF1765286.1"/>
    </source>
</evidence>
<dbReference type="InParanoid" id="E3LEY3"/>
<dbReference type="KEGG" id="crq:GCK72_005238"/>
<evidence type="ECO:0000256" key="1">
    <source>
        <dbReference type="SAM" id="Phobius"/>
    </source>
</evidence>
<reference evidence="3 5" key="2">
    <citation type="submission" date="2019-12" db="EMBL/GenBank/DDBJ databases">
        <title>Chromosome-level assembly of the Caenorhabditis remanei genome.</title>
        <authorList>
            <person name="Teterina A.A."/>
            <person name="Willis J.H."/>
            <person name="Phillips P.C."/>
        </authorList>
    </citation>
    <scope>NUCLEOTIDE SEQUENCE [LARGE SCALE GENOMIC DNA]</scope>
    <source>
        <strain evidence="3 5">PX506</strain>
        <tissue evidence="3">Whole organism</tissue>
    </source>
</reference>
<accession>E3LEY3</accession>
<evidence type="ECO:0000313" key="2">
    <source>
        <dbReference type="EMBL" id="EFO86027.1"/>
    </source>
</evidence>
<organism evidence="4">
    <name type="scientific">Caenorhabditis remanei</name>
    <name type="common">Caenorhabditis vulgaris</name>
    <dbReference type="NCBI Taxonomy" id="31234"/>
    <lineage>
        <taxon>Eukaryota</taxon>
        <taxon>Metazoa</taxon>
        <taxon>Ecdysozoa</taxon>
        <taxon>Nematoda</taxon>
        <taxon>Chromadorea</taxon>
        <taxon>Rhabditida</taxon>
        <taxon>Rhabditina</taxon>
        <taxon>Rhabditomorpha</taxon>
        <taxon>Rhabditoidea</taxon>
        <taxon>Rhabditidae</taxon>
        <taxon>Peloderinae</taxon>
        <taxon>Caenorhabditis</taxon>
    </lineage>
</organism>
<dbReference type="GO" id="GO:0006897">
    <property type="term" value="P:endocytosis"/>
    <property type="evidence" value="ECO:0007669"/>
    <property type="project" value="TreeGrafter"/>
</dbReference>
<dbReference type="GO" id="GO:0018996">
    <property type="term" value="P:molting cycle, collagen and cuticulin-based cuticle"/>
    <property type="evidence" value="ECO:0007669"/>
    <property type="project" value="TreeGrafter"/>
</dbReference>
<dbReference type="PANTHER" id="PTHR10796:SF112">
    <property type="entry name" value="PATCHED-RELATED PROTEIN 18"/>
    <property type="match status" value="1"/>
</dbReference>
<reference evidence="2" key="1">
    <citation type="submission" date="2007-07" db="EMBL/GenBank/DDBJ databases">
        <title>PCAP assembly of the Caenorhabditis remanei genome.</title>
        <authorList>
            <consortium name="The Caenorhabditis remanei Sequencing Consortium"/>
            <person name="Wilson R.K."/>
        </authorList>
    </citation>
    <scope>NUCLEOTIDE SEQUENCE [LARGE SCALE GENOMIC DNA]</scope>
    <source>
        <strain evidence="2">PB4641</strain>
    </source>
</reference>
<keyword evidence="4" id="KW-1185">Reference proteome</keyword>
<dbReference type="eggNOG" id="KOG1934">
    <property type="taxonomic scope" value="Eukaryota"/>
</dbReference>
<dbReference type="Proteomes" id="UP000483820">
    <property type="component" value="Chromosome II"/>
</dbReference>
<dbReference type="GO" id="GO:0030659">
    <property type="term" value="C:cytoplasmic vesicle membrane"/>
    <property type="evidence" value="ECO:0007669"/>
    <property type="project" value="TreeGrafter"/>
</dbReference>
<dbReference type="STRING" id="31234.E3LEY3"/>
<keyword evidence="1" id="KW-1133">Transmembrane helix</keyword>
<dbReference type="PANTHER" id="PTHR10796">
    <property type="entry name" value="PATCHED-RELATED"/>
    <property type="match status" value="1"/>
</dbReference>
<dbReference type="AlphaFoldDB" id="E3LEY3"/>
<name>E3LEY3_CAERE</name>
<keyword evidence="1" id="KW-0472">Membrane</keyword>
<feature type="transmembrane region" description="Helical" evidence="1">
    <location>
        <begin position="36"/>
        <end position="55"/>
    </location>
</feature>
<protein>
    <submittedName>
        <fullName evidence="2">Uncharacterized protein</fullName>
    </submittedName>
</protein>
<keyword evidence="1" id="KW-0812">Transmembrane</keyword>
<dbReference type="InterPro" id="IPR051697">
    <property type="entry name" value="Patched_domain-protein"/>
</dbReference>
<dbReference type="EMBL" id="WUAV01000002">
    <property type="protein sequence ID" value="KAF1765286.1"/>
    <property type="molecule type" value="Genomic_DNA"/>
</dbReference>
<gene>
    <name evidence="2" type="ORF">CRE_01694</name>
    <name evidence="3" type="ORF">GCK72_005238</name>
</gene>